<dbReference type="SUPFAM" id="SSF57667">
    <property type="entry name" value="beta-beta-alpha zinc fingers"/>
    <property type="match status" value="1"/>
</dbReference>
<dbReference type="InterPro" id="IPR013087">
    <property type="entry name" value="Znf_C2H2_type"/>
</dbReference>
<dbReference type="PROSITE" id="PS50157">
    <property type="entry name" value="ZINC_FINGER_C2H2_2"/>
    <property type="match status" value="1"/>
</dbReference>
<dbReference type="Proteomes" id="UP001219518">
    <property type="component" value="Unassembled WGS sequence"/>
</dbReference>
<reference evidence="3" key="1">
    <citation type="submission" date="2021-07" db="EMBL/GenBank/DDBJ databases">
        <authorList>
            <person name="Catto M.A."/>
            <person name="Jacobson A."/>
            <person name="Kennedy G."/>
            <person name="Labadie P."/>
            <person name="Hunt B.G."/>
            <person name="Srinivasan R."/>
        </authorList>
    </citation>
    <scope>NUCLEOTIDE SEQUENCE</scope>
    <source>
        <strain evidence="3">PL_HMW_Pooled</strain>
        <tissue evidence="3">Head</tissue>
    </source>
</reference>
<keyword evidence="4" id="KW-1185">Reference proteome</keyword>
<comment type="caution">
    <text evidence="3">The sequence shown here is derived from an EMBL/GenBank/DDBJ whole genome shotgun (WGS) entry which is preliminary data.</text>
</comment>
<dbReference type="GO" id="GO:0008270">
    <property type="term" value="F:zinc ion binding"/>
    <property type="evidence" value="ECO:0007669"/>
    <property type="project" value="UniProtKB-KW"/>
</dbReference>
<proteinExistence type="predicted"/>
<dbReference type="InterPro" id="IPR036236">
    <property type="entry name" value="Znf_C2H2_sf"/>
</dbReference>
<dbReference type="Pfam" id="PF00096">
    <property type="entry name" value="zf-C2H2"/>
    <property type="match status" value="1"/>
</dbReference>
<name>A0AAE1H647_9NEOP</name>
<dbReference type="Gene3D" id="3.30.160.60">
    <property type="entry name" value="Classic Zinc Finger"/>
    <property type="match status" value="1"/>
</dbReference>
<protein>
    <submittedName>
        <fullName evidence="3">Longitudinals lacking protein, isoforms A/B/D/L</fullName>
    </submittedName>
</protein>
<dbReference type="SMART" id="SM00355">
    <property type="entry name" value="ZnF_C2H2"/>
    <property type="match status" value="2"/>
</dbReference>
<sequence length="91" mass="10116">MLSQTSAGLAKPASPASTPYCLFSGAQQDEMRFACSDCGKIYKHLRSLRTHLKFECGKAPAFSCPYCPFQTKRKQQVSLHVKLKHRAQLGP</sequence>
<keyword evidence="1" id="KW-0863">Zinc-finger</keyword>
<reference evidence="3" key="2">
    <citation type="journal article" date="2023" name="BMC Genomics">
        <title>Pest status, molecular evolution, and epigenetic factors derived from the genome assembly of Frankliniella fusca, a thysanopteran phytovirus vector.</title>
        <authorList>
            <person name="Catto M.A."/>
            <person name="Labadie P.E."/>
            <person name="Jacobson A.L."/>
            <person name="Kennedy G.G."/>
            <person name="Srinivasan R."/>
            <person name="Hunt B.G."/>
        </authorList>
    </citation>
    <scope>NUCLEOTIDE SEQUENCE</scope>
    <source>
        <strain evidence="3">PL_HMW_Pooled</strain>
    </source>
</reference>
<organism evidence="3 4">
    <name type="scientific">Frankliniella fusca</name>
    <dbReference type="NCBI Taxonomy" id="407009"/>
    <lineage>
        <taxon>Eukaryota</taxon>
        <taxon>Metazoa</taxon>
        <taxon>Ecdysozoa</taxon>
        <taxon>Arthropoda</taxon>
        <taxon>Hexapoda</taxon>
        <taxon>Insecta</taxon>
        <taxon>Pterygota</taxon>
        <taxon>Neoptera</taxon>
        <taxon>Paraneoptera</taxon>
        <taxon>Thysanoptera</taxon>
        <taxon>Terebrantia</taxon>
        <taxon>Thripoidea</taxon>
        <taxon>Thripidae</taxon>
        <taxon>Frankliniella</taxon>
    </lineage>
</organism>
<evidence type="ECO:0000256" key="1">
    <source>
        <dbReference type="PROSITE-ProRule" id="PRU00042"/>
    </source>
</evidence>
<evidence type="ECO:0000313" key="4">
    <source>
        <dbReference type="Proteomes" id="UP001219518"/>
    </source>
</evidence>
<keyword evidence="1" id="KW-0479">Metal-binding</keyword>
<accession>A0AAE1H647</accession>
<gene>
    <name evidence="3" type="ORF">KUF71_005819</name>
</gene>
<feature type="domain" description="C2H2-type" evidence="2">
    <location>
        <begin position="33"/>
        <end position="60"/>
    </location>
</feature>
<keyword evidence="1" id="KW-0862">Zinc</keyword>
<evidence type="ECO:0000313" key="3">
    <source>
        <dbReference type="EMBL" id="KAK3915512.1"/>
    </source>
</evidence>
<dbReference type="EMBL" id="JAHWGI010000440">
    <property type="protein sequence ID" value="KAK3915512.1"/>
    <property type="molecule type" value="Genomic_DNA"/>
</dbReference>
<evidence type="ECO:0000259" key="2">
    <source>
        <dbReference type="PROSITE" id="PS50157"/>
    </source>
</evidence>
<dbReference type="AlphaFoldDB" id="A0AAE1H647"/>